<organism evidence="2 3">
    <name type="scientific">Mycena alexandri</name>
    <dbReference type="NCBI Taxonomy" id="1745969"/>
    <lineage>
        <taxon>Eukaryota</taxon>
        <taxon>Fungi</taxon>
        <taxon>Dikarya</taxon>
        <taxon>Basidiomycota</taxon>
        <taxon>Agaricomycotina</taxon>
        <taxon>Agaricomycetes</taxon>
        <taxon>Agaricomycetidae</taxon>
        <taxon>Agaricales</taxon>
        <taxon>Marasmiineae</taxon>
        <taxon>Mycenaceae</taxon>
        <taxon>Mycena</taxon>
    </lineage>
</organism>
<proteinExistence type="predicted"/>
<feature type="region of interest" description="Disordered" evidence="1">
    <location>
        <begin position="137"/>
        <end position="160"/>
    </location>
</feature>
<dbReference type="Pfam" id="PF18758">
    <property type="entry name" value="KDZ"/>
    <property type="match status" value="1"/>
</dbReference>
<accession>A0AAD6T0V0</accession>
<reference evidence="2" key="1">
    <citation type="submission" date="2023-03" db="EMBL/GenBank/DDBJ databases">
        <title>Massive genome expansion in bonnet fungi (Mycena s.s.) driven by repeated elements and novel gene families across ecological guilds.</title>
        <authorList>
            <consortium name="Lawrence Berkeley National Laboratory"/>
            <person name="Harder C.B."/>
            <person name="Miyauchi S."/>
            <person name="Viragh M."/>
            <person name="Kuo A."/>
            <person name="Thoen E."/>
            <person name="Andreopoulos B."/>
            <person name="Lu D."/>
            <person name="Skrede I."/>
            <person name="Drula E."/>
            <person name="Henrissat B."/>
            <person name="Morin E."/>
            <person name="Kohler A."/>
            <person name="Barry K."/>
            <person name="LaButti K."/>
            <person name="Morin E."/>
            <person name="Salamov A."/>
            <person name="Lipzen A."/>
            <person name="Mereny Z."/>
            <person name="Hegedus B."/>
            <person name="Baldrian P."/>
            <person name="Stursova M."/>
            <person name="Weitz H."/>
            <person name="Taylor A."/>
            <person name="Grigoriev I.V."/>
            <person name="Nagy L.G."/>
            <person name="Martin F."/>
            <person name="Kauserud H."/>
        </authorList>
    </citation>
    <scope>NUCLEOTIDE SEQUENCE</scope>
    <source>
        <strain evidence="2">CBHHK200</strain>
    </source>
</reference>
<gene>
    <name evidence="2" type="ORF">C8F04DRAFT_952905</name>
</gene>
<evidence type="ECO:0000256" key="1">
    <source>
        <dbReference type="SAM" id="MobiDB-lite"/>
    </source>
</evidence>
<dbReference type="InterPro" id="IPR040521">
    <property type="entry name" value="KDZ"/>
</dbReference>
<dbReference type="Proteomes" id="UP001218188">
    <property type="component" value="Unassembled WGS sequence"/>
</dbReference>
<evidence type="ECO:0000313" key="2">
    <source>
        <dbReference type="EMBL" id="KAJ7037289.1"/>
    </source>
</evidence>
<dbReference type="PANTHER" id="PTHR33096:SF1">
    <property type="entry name" value="CXC1-LIKE CYSTEINE CLUSTER ASSOCIATED WITH KDZ TRANSPOSASES DOMAIN-CONTAINING PROTEIN"/>
    <property type="match status" value="1"/>
</dbReference>
<name>A0AAD6T0V0_9AGAR</name>
<dbReference type="AlphaFoldDB" id="A0AAD6T0V0"/>
<dbReference type="PANTHER" id="PTHR33096">
    <property type="entry name" value="CXC2 DOMAIN-CONTAINING PROTEIN"/>
    <property type="match status" value="1"/>
</dbReference>
<comment type="caution">
    <text evidence="2">The sequence shown here is derived from an EMBL/GenBank/DDBJ whole genome shotgun (WGS) entry which is preliminary data.</text>
</comment>
<sequence>MVAGDEFVASGLVSRGFFPCSSKEAQVVITTRTLEFFRAAHLRAPRLTIQSFTRTLCDLHGAPFRPYLATQFSVSFDIYLDCLAQLKQKVHVALGHDTPDWRLRNACPACLYKLEGEEVLEIPVLTTMDGNNSLKRFERRERSAGMAPGPSQERADDRKVPGDYYLPREEVDRWGKYQLDELMKGFEYDEEKDGCSDRWQNMKESVTGKAWAMYEETGIFLSLCRHGFVLLVADMVRSGELAKYGFAVVNHLIKVIGELGDGYDIGCEFGKMINKHPVLGPLARANKFRSLVGAFHGHGHGRLCQLCNLATYVRGVGLEDLEYCETFFSKSNALAASTRHATRFHRQQTIVNYLEHSDTFEAYASLSALLICKYKRALEVKATEPALEETMRQLNIQSKDEFAGWLAAEKAALTNRMWEPPSETLAMEYYQKLLIICREQMDIILRTEIPPETGNEAYGVVAARTRHIERQRRHIIARYDKTFLAVQDLENRLDISVPWVPGNEQYEAARVNVVKRRYQRALDKLQALVISRMFELTKMNMSGTGYKLRKHIAKALQARSRTIKVALQNYNDVAPMMDADPLSWEEVVEYTFLSQFDILRDGRDDIRMYPWAKPSGRVAMDQYFKIERANEEIIRLNIEVRRVITHIHDEEAFLQRAEVAVREKQGEALAHQVFKYRMLRGRFADEHLRRFNALSKVRGFSGTLLPGVAVNKERLGEASLPEMPVAFPRAPLDAVVELEDGEAEEEEDEQDEQDLVDQFTVLTLAQDSQVENEE</sequence>
<evidence type="ECO:0000313" key="3">
    <source>
        <dbReference type="Proteomes" id="UP001218188"/>
    </source>
</evidence>
<dbReference type="EMBL" id="JARJCM010000038">
    <property type="protein sequence ID" value="KAJ7037289.1"/>
    <property type="molecule type" value="Genomic_DNA"/>
</dbReference>
<keyword evidence="3" id="KW-1185">Reference proteome</keyword>
<protein>
    <submittedName>
        <fullName evidence="2">Uncharacterized protein</fullName>
    </submittedName>
</protein>